<name>A0ABR3R0E5_9PLEO</name>
<dbReference type="SUPFAM" id="SSF52540">
    <property type="entry name" value="P-loop containing nucleoside triphosphate hydrolases"/>
    <property type="match status" value="1"/>
</dbReference>
<evidence type="ECO:0000313" key="3">
    <source>
        <dbReference type="Proteomes" id="UP001521785"/>
    </source>
</evidence>
<dbReference type="EMBL" id="JAKJXO020000012">
    <property type="protein sequence ID" value="KAL1597889.1"/>
    <property type="molecule type" value="Genomic_DNA"/>
</dbReference>
<dbReference type="Gene3D" id="3.40.50.300">
    <property type="entry name" value="P-loop containing nucleotide triphosphate hydrolases"/>
    <property type="match status" value="1"/>
</dbReference>
<protein>
    <recommendedName>
        <fullName evidence="1">NB-ARC domain-containing protein</fullName>
    </recommendedName>
</protein>
<reference evidence="2 3" key="1">
    <citation type="submission" date="2024-02" db="EMBL/GenBank/DDBJ databases">
        <title>De novo assembly and annotation of 12 fungi associated with fruit tree decline syndrome in Ontario, Canada.</title>
        <authorList>
            <person name="Sulman M."/>
            <person name="Ellouze W."/>
            <person name="Ilyukhin E."/>
        </authorList>
    </citation>
    <scope>NUCLEOTIDE SEQUENCE [LARGE SCALE GENOMIC DNA]</scope>
    <source>
        <strain evidence="2 3">M42-189</strain>
    </source>
</reference>
<evidence type="ECO:0000259" key="1">
    <source>
        <dbReference type="Pfam" id="PF00931"/>
    </source>
</evidence>
<dbReference type="InterPro" id="IPR002182">
    <property type="entry name" value="NB-ARC"/>
</dbReference>
<dbReference type="NCBIfam" id="NF040586">
    <property type="entry name" value="FxSxx_TPR"/>
    <property type="match status" value="1"/>
</dbReference>
<evidence type="ECO:0000313" key="2">
    <source>
        <dbReference type="EMBL" id="KAL1597889.1"/>
    </source>
</evidence>
<organism evidence="2 3">
    <name type="scientific">Paraconiothyrium brasiliense</name>
    <dbReference type="NCBI Taxonomy" id="300254"/>
    <lineage>
        <taxon>Eukaryota</taxon>
        <taxon>Fungi</taxon>
        <taxon>Dikarya</taxon>
        <taxon>Ascomycota</taxon>
        <taxon>Pezizomycotina</taxon>
        <taxon>Dothideomycetes</taxon>
        <taxon>Pleosporomycetidae</taxon>
        <taxon>Pleosporales</taxon>
        <taxon>Massarineae</taxon>
        <taxon>Didymosphaeriaceae</taxon>
        <taxon>Paraconiothyrium</taxon>
    </lineage>
</organism>
<dbReference type="Proteomes" id="UP001521785">
    <property type="component" value="Unassembled WGS sequence"/>
</dbReference>
<keyword evidence="3" id="KW-1185">Reference proteome</keyword>
<dbReference type="SUPFAM" id="SSF53474">
    <property type="entry name" value="alpha/beta-Hydrolases"/>
    <property type="match status" value="1"/>
</dbReference>
<feature type="domain" description="NB-ARC" evidence="1">
    <location>
        <begin position="322"/>
        <end position="488"/>
    </location>
</feature>
<dbReference type="Pfam" id="PF13424">
    <property type="entry name" value="TPR_12"/>
    <property type="match status" value="2"/>
</dbReference>
<comment type="caution">
    <text evidence="2">The sequence shown here is derived from an EMBL/GenBank/DDBJ whole genome shotgun (WGS) entry which is preliminary data.</text>
</comment>
<dbReference type="InterPro" id="IPR027417">
    <property type="entry name" value="P-loop_NTPase"/>
</dbReference>
<dbReference type="Gene3D" id="3.40.50.1820">
    <property type="entry name" value="alpha/beta hydrolase"/>
    <property type="match status" value="1"/>
</dbReference>
<dbReference type="InterPro" id="IPR029058">
    <property type="entry name" value="AB_hydrolase_fold"/>
</dbReference>
<sequence length="925" mass="104950">MEVSATREPTGIPHENNANVNRIKTCQDADVTNNEDWGLKVLLEPENKENIIDIVAVHGIGADPKNTWTIKKGESRIDWLQDKAMLPKLVPNARIMRFGYNATWFGSSDTQHTKTCVRHVSDELLTQLYSLRKESAQPLIFIAHSFGGLPVMHALRSSFEKPSARGNPFQYTAGLVFFGVPFRGREGYPIEVWIDRIAAANIEDPTFQMWPETMSTAVPEGQYLQELVNRYQETRDCEHPVPVCCFYETEPSPVGKIWDRKNPTPQKKFTGPEDPAWQIVAPKIEELALGARAFMEIRTKAARKAFWNVPLPRNLRFVGRHTQLYQLENTLFARDEPQKLAVYGLGGMGKTQIVLELVYRAREKYPECSILWIPATSAGSLQQAFKEIGQQLGVPGAAEEQADAKKLVQRYLNQDSAGQWLLVVDNVDDMDLWNNELKGYLPRSDQGCVICTTRSRQVAVNIAASDVIEVQEMDAKIATELLRRLLTNKELLTNHQDAIELLRQLTFLPLAIVQAAAYINGTGIALSDYLSLLDDQEQDVIDLLSEDFADDGRYKDVKNPVATTWLISFDQIQRLNPLAAEYLSFMSCVDPRSIPQSLLTPAQSRKKQTDAIGTLDAYAFITRRVADQALDVHRLVHLAMRNWLRAKELLAPWAAKAMKRLAEVFPKDDHKNRSTWRLYLAHARYVLESEDNEEETGERRWLSWKLATCLYSDGRYNEAERLFIEVLKLNLRVLGEEHPGTLASMISLVSTYWNQGRWKEAEELGVQVLEISKGKLGADHPETLNSMSNLASTFWEQGRLEEAESLGVQVLETHKSTLGADHPSTLTSISNLASTYMSQRRLEEAESLEVQVLEIRKEKLGADHPNTLTSMNNLASTLWEQGRFAEAESLENELDNNVRPLNYTFEDARHFDAFNGEEKEHRKQQ</sequence>
<proteinExistence type="predicted"/>
<dbReference type="PANTHER" id="PTHR46082:SF6">
    <property type="entry name" value="AAA+ ATPASE DOMAIN-CONTAINING PROTEIN-RELATED"/>
    <property type="match status" value="1"/>
</dbReference>
<dbReference type="Pfam" id="PF13374">
    <property type="entry name" value="TPR_10"/>
    <property type="match status" value="1"/>
</dbReference>
<dbReference type="InterPro" id="IPR011990">
    <property type="entry name" value="TPR-like_helical_dom_sf"/>
</dbReference>
<dbReference type="InterPro" id="IPR053137">
    <property type="entry name" value="NLR-like"/>
</dbReference>
<dbReference type="SUPFAM" id="SSF48452">
    <property type="entry name" value="TPR-like"/>
    <property type="match status" value="2"/>
</dbReference>
<dbReference type="PANTHER" id="PTHR46082">
    <property type="entry name" value="ATP/GTP-BINDING PROTEIN-RELATED"/>
    <property type="match status" value="1"/>
</dbReference>
<gene>
    <name evidence="2" type="ORF">SLS60_008377</name>
</gene>
<dbReference type="Pfam" id="PF00931">
    <property type="entry name" value="NB-ARC"/>
    <property type="match status" value="1"/>
</dbReference>
<accession>A0ABR3R0E5</accession>
<dbReference type="Gene3D" id="1.25.40.10">
    <property type="entry name" value="Tetratricopeptide repeat domain"/>
    <property type="match status" value="1"/>
</dbReference>